<reference evidence="9" key="1">
    <citation type="submission" date="2020-01" db="EMBL/GenBank/DDBJ databases">
        <authorList>
            <person name="Mishra B."/>
        </authorList>
    </citation>
    <scope>NUCLEOTIDE SEQUENCE [LARGE SCALE GENOMIC DNA]</scope>
</reference>
<evidence type="ECO:0000256" key="4">
    <source>
        <dbReference type="ARBA" id="ARBA00022840"/>
    </source>
</evidence>
<keyword evidence="3" id="KW-0378">Hydrolase</keyword>
<dbReference type="InterPro" id="IPR027417">
    <property type="entry name" value="P-loop_NTPase"/>
</dbReference>
<evidence type="ECO:0000313" key="9">
    <source>
        <dbReference type="EMBL" id="CAA7061458.1"/>
    </source>
</evidence>
<evidence type="ECO:0000256" key="1">
    <source>
        <dbReference type="ARBA" id="ARBA00001946"/>
    </source>
</evidence>
<keyword evidence="10" id="KW-1185">Reference proteome</keyword>
<dbReference type="SUPFAM" id="SSF52540">
    <property type="entry name" value="P-loop containing nucleoside triphosphate hydrolases"/>
    <property type="match status" value="1"/>
</dbReference>
<evidence type="ECO:0000256" key="5">
    <source>
        <dbReference type="ARBA" id="ARBA00022842"/>
    </source>
</evidence>
<evidence type="ECO:0000313" key="10">
    <source>
        <dbReference type="Proteomes" id="UP000467841"/>
    </source>
</evidence>
<dbReference type="Pfam" id="PF00004">
    <property type="entry name" value="AAA"/>
    <property type="match status" value="1"/>
</dbReference>
<evidence type="ECO:0000259" key="8">
    <source>
        <dbReference type="SMART" id="SM00382"/>
    </source>
</evidence>
<evidence type="ECO:0000256" key="2">
    <source>
        <dbReference type="ARBA" id="ARBA00007448"/>
    </source>
</evidence>
<dbReference type="Proteomes" id="UP000467841">
    <property type="component" value="Unassembled WGS sequence"/>
</dbReference>
<dbReference type="GO" id="GO:0016887">
    <property type="term" value="F:ATP hydrolysis activity"/>
    <property type="evidence" value="ECO:0007669"/>
    <property type="project" value="InterPro"/>
</dbReference>
<accession>A0A6D2L9A1</accession>
<dbReference type="Pfam" id="PF14363">
    <property type="entry name" value="AAA_assoc"/>
    <property type="match status" value="1"/>
</dbReference>
<sequence length="458" mass="53048">MFSLRNFPSLASIFSAYASMSGYVMMIKQFVEMTIPPPLQNYIITYLNCYFVSTPSTLTLIIESQIKNGMCNELYEAAQVYLSTKINRDASRLRISRHHSEKNVKLYLSNGEHVSDVYQGIELKWRFIVVNSEKSNMVDECFELSFEKKLRDFVLNSYVPYVERKAKVINDERRILKMHSYCNRSLTWQSVKLEHPTTFETMAMNKELKRSVVEDLDKFIKRKDFYKRVGKAWKRGYLLYGPHGTGKTSLVAAMAKHLKFDIYDLQLASVKGEADLRRLLLRTKNSSILVVEDIDCFMDLPTRLQPMSHDDSKGTETLTLTGILNCIDGLWSSCGDERIVIFTTNHKERLDPELLRPGRMDMHIHMGHCCFDGFKTLASNYLGLSHDENHYLYPEIKRLISGEVLTPAQVSEELMKNEDIDMALEGLVRALKKKRAEQEKYDDDIKKNMEKLEEGEET</sequence>
<dbReference type="InterPro" id="IPR025753">
    <property type="entry name" value="AAA_N_dom"/>
</dbReference>
<dbReference type="Gene3D" id="3.40.50.300">
    <property type="entry name" value="P-loop containing nucleotide triphosphate hydrolases"/>
    <property type="match status" value="1"/>
</dbReference>
<dbReference type="InterPro" id="IPR050747">
    <property type="entry name" value="Mitochondrial_chaperone_BCS1"/>
</dbReference>
<protein>
    <recommendedName>
        <fullName evidence="8">AAA+ ATPase domain-containing protein</fullName>
    </recommendedName>
</protein>
<proteinExistence type="inferred from homology"/>
<feature type="domain" description="AAA+ ATPase" evidence="8">
    <location>
        <begin position="233"/>
        <end position="370"/>
    </location>
</feature>
<dbReference type="GO" id="GO:0005524">
    <property type="term" value="F:ATP binding"/>
    <property type="evidence" value="ECO:0007669"/>
    <property type="project" value="UniProtKB-KW"/>
</dbReference>
<evidence type="ECO:0000256" key="3">
    <source>
        <dbReference type="ARBA" id="ARBA00022801"/>
    </source>
</evidence>
<comment type="catalytic activity">
    <reaction evidence="6">
        <text>ATP + H2O = ADP + phosphate + H(+)</text>
        <dbReference type="Rhea" id="RHEA:13065"/>
        <dbReference type="ChEBI" id="CHEBI:15377"/>
        <dbReference type="ChEBI" id="CHEBI:15378"/>
        <dbReference type="ChEBI" id="CHEBI:30616"/>
        <dbReference type="ChEBI" id="CHEBI:43474"/>
        <dbReference type="ChEBI" id="CHEBI:456216"/>
    </reaction>
</comment>
<dbReference type="GO" id="GO:0006950">
    <property type="term" value="P:response to stress"/>
    <property type="evidence" value="ECO:0007669"/>
    <property type="project" value="UniProtKB-ARBA"/>
</dbReference>
<evidence type="ECO:0000256" key="7">
    <source>
        <dbReference type="SAM" id="MobiDB-lite"/>
    </source>
</evidence>
<dbReference type="OrthoDB" id="10251412at2759"/>
<keyword evidence="5" id="KW-0460">Magnesium</keyword>
<dbReference type="SMART" id="SM00382">
    <property type="entry name" value="AAA"/>
    <property type="match status" value="1"/>
</dbReference>
<dbReference type="InterPro" id="IPR058017">
    <property type="entry name" value="At3g28540-like_C"/>
</dbReference>
<dbReference type="CDD" id="cd19510">
    <property type="entry name" value="RecA-like_BCS1"/>
    <property type="match status" value="1"/>
</dbReference>
<comment type="cofactor">
    <cofactor evidence="1">
        <name>Mg(2+)</name>
        <dbReference type="ChEBI" id="CHEBI:18420"/>
    </cofactor>
</comment>
<feature type="region of interest" description="Disordered" evidence="7">
    <location>
        <begin position="434"/>
        <end position="458"/>
    </location>
</feature>
<name>A0A6D2L9A1_9BRAS</name>
<dbReference type="EMBL" id="CACVBM020001873">
    <property type="protein sequence ID" value="CAA7061458.1"/>
    <property type="molecule type" value="Genomic_DNA"/>
</dbReference>
<keyword evidence="4" id="KW-0547">Nucleotide-binding</keyword>
<keyword evidence="4" id="KW-0067">ATP-binding</keyword>
<evidence type="ECO:0000256" key="6">
    <source>
        <dbReference type="ARBA" id="ARBA00049360"/>
    </source>
</evidence>
<comment type="similarity">
    <text evidence="2">Belongs to the AAA ATPase family. BCS1 subfamily.</text>
</comment>
<organism evidence="9 10">
    <name type="scientific">Microthlaspi erraticum</name>
    <dbReference type="NCBI Taxonomy" id="1685480"/>
    <lineage>
        <taxon>Eukaryota</taxon>
        <taxon>Viridiplantae</taxon>
        <taxon>Streptophyta</taxon>
        <taxon>Embryophyta</taxon>
        <taxon>Tracheophyta</taxon>
        <taxon>Spermatophyta</taxon>
        <taxon>Magnoliopsida</taxon>
        <taxon>eudicotyledons</taxon>
        <taxon>Gunneridae</taxon>
        <taxon>Pentapetalae</taxon>
        <taxon>rosids</taxon>
        <taxon>malvids</taxon>
        <taxon>Brassicales</taxon>
        <taxon>Brassicaceae</taxon>
        <taxon>Coluteocarpeae</taxon>
        <taxon>Microthlaspi</taxon>
    </lineage>
</organism>
<dbReference type="AlphaFoldDB" id="A0A6D2L9A1"/>
<dbReference type="Gene3D" id="6.10.280.40">
    <property type="match status" value="1"/>
</dbReference>
<comment type="caution">
    <text evidence="9">The sequence shown here is derived from an EMBL/GenBank/DDBJ whole genome shotgun (WGS) entry which is preliminary data.</text>
</comment>
<feature type="compositionally biased region" description="Basic and acidic residues" evidence="7">
    <location>
        <begin position="436"/>
        <end position="452"/>
    </location>
</feature>
<dbReference type="PANTHER" id="PTHR23070">
    <property type="entry name" value="BCS1 AAA-TYPE ATPASE"/>
    <property type="match status" value="1"/>
</dbReference>
<dbReference type="InterPro" id="IPR003593">
    <property type="entry name" value="AAA+_ATPase"/>
</dbReference>
<dbReference type="Pfam" id="PF25568">
    <property type="entry name" value="AAA_lid_At3g28540"/>
    <property type="match status" value="1"/>
</dbReference>
<dbReference type="InterPro" id="IPR003959">
    <property type="entry name" value="ATPase_AAA_core"/>
</dbReference>
<gene>
    <name evidence="9" type="ORF">MERR_LOCUS48694</name>
</gene>